<organism evidence="5 6">
    <name type="scientific">Cryobacterium ruanii</name>
    <dbReference type="NCBI Taxonomy" id="1259197"/>
    <lineage>
        <taxon>Bacteria</taxon>
        <taxon>Bacillati</taxon>
        <taxon>Actinomycetota</taxon>
        <taxon>Actinomycetes</taxon>
        <taxon>Micrococcales</taxon>
        <taxon>Microbacteriaceae</taxon>
        <taxon>Cryobacterium</taxon>
    </lineage>
</organism>
<dbReference type="Proteomes" id="UP000298154">
    <property type="component" value="Unassembled WGS sequence"/>
</dbReference>
<dbReference type="EMBL" id="SOHK01000021">
    <property type="protein sequence ID" value="TFD63557.1"/>
    <property type="molecule type" value="Genomic_DNA"/>
</dbReference>
<evidence type="ECO:0000256" key="1">
    <source>
        <dbReference type="ARBA" id="ARBA00022908"/>
    </source>
</evidence>
<keyword evidence="6" id="KW-1185">Reference proteome</keyword>
<keyword evidence="2" id="KW-0238">DNA-binding</keyword>
<dbReference type="SUPFAM" id="SSF53041">
    <property type="entry name" value="Resolvase-like"/>
    <property type="match status" value="1"/>
</dbReference>
<protein>
    <submittedName>
        <fullName evidence="5">Recombinase family protein</fullName>
    </submittedName>
</protein>
<reference evidence="5 6" key="1">
    <citation type="submission" date="2019-03" db="EMBL/GenBank/DDBJ databases">
        <title>Genomics of glacier-inhabiting Cryobacterium strains.</title>
        <authorList>
            <person name="Liu Q."/>
            <person name="Xin Y.-H."/>
        </authorList>
    </citation>
    <scope>NUCLEOTIDE SEQUENCE [LARGE SCALE GENOMIC DNA]</scope>
    <source>
        <strain evidence="5 6">Sr36</strain>
    </source>
</reference>
<dbReference type="InterPro" id="IPR006119">
    <property type="entry name" value="Resolv_N"/>
</dbReference>
<sequence length="230" mass="24744">MNTHFRRAVLSPSRFSILRLGHRRPAGLTGANRARPGRREAPAACRDGETPVVTKIDRLARSLLGARDIVDELTRREAKRSIGGSVHGPTDPVGRPLFNVLAMVAEFEADLIRARTRDGMAVAKAKGRLREKKPKLCKAQETHLVSVHLAGTHMTVELAELCAVAHSTVYRAIKRAGDTTVSNRAIPPSKPESAPAPLKVNFCTELVLNLSGLGKALAPTIGHAADALLI</sequence>
<evidence type="ECO:0000256" key="2">
    <source>
        <dbReference type="ARBA" id="ARBA00023125"/>
    </source>
</evidence>
<dbReference type="OrthoDB" id="128993at2"/>
<dbReference type="PROSITE" id="PS51736">
    <property type="entry name" value="RECOMBINASES_3"/>
    <property type="match status" value="1"/>
</dbReference>
<feature type="domain" description="Resolvase/invertase-type recombinase catalytic" evidence="4">
    <location>
        <begin position="1"/>
        <end position="127"/>
    </location>
</feature>
<dbReference type="SMART" id="SM00857">
    <property type="entry name" value="Resolvase"/>
    <property type="match status" value="1"/>
</dbReference>
<evidence type="ECO:0000313" key="5">
    <source>
        <dbReference type="EMBL" id="TFD63557.1"/>
    </source>
</evidence>
<accession>A0A4R9AKS7</accession>
<dbReference type="GO" id="GO:0000150">
    <property type="term" value="F:DNA strand exchange activity"/>
    <property type="evidence" value="ECO:0007669"/>
    <property type="project" value="InterPro"/>
</dbReference>
<keyword evidence="3" id="KW-0233">DNA recombination</keyword>
<dbReference type="InterPro" id="IPR036162">
    <property type="entry name" value="Resolvase-like_N_sf"/>
</dbReference>
<proteinExistence type="predicted"/>
<evidence type="ECO:0000256" key="3">
    <source>
        <dbReference type="ARBA" id="ARBA00023172"/>
    </source>
</evidence>
<dbReference type="Gene3D" id="3.40.50.1390">
    <property type="entry name" value="Resolvase, N-terminal catalytic domain"/>
    <property type="match status" value="1"/>
</dbReference>
<keyword evidence="1" id="KW-0229">DNA integration</keyword>
<dbReference type="PROSITE" id="PS00398">
    <property type="entry name" value="RECOMBINASES_2"/>
    <property type="match status" value="1"/>
</dbReference>
<dbReference type="Pfam" id="PF00239">
    <property type="entry name" value="Resolvase"/>
    <property type="match status" value="1"/>
</dbReference>
<dbReference type="InterPro" id="IPR006118">
    <property type="entry name" value="Recombinase_CS"/>
</dbReference>
<comment type="caution">
    <text evidence="5">The sequence shown here is derived from an EMBL/GenBank/DDBJ whole genome shotgun (WGS) entry which is preliminary data.</text>
</comment>
<dbReference type="GO" id="GO:0015074">
    <property type="term" value="P:DNA integration"/>
    <property type="evidence" value="ECO:0007669"/>
    <property type="project" value="UniProtKB-KW"/>
</dbReference>
<evidence type="ECO:0000259" key="4">
    <source>
        <dbReference type="PROSITE" id="PS51736"/>
    </source>
</evidence>
<dbReference type="CDD" id="cd03768">
    <property type="entry name" value="SR_ResInv"/>
    <property type="match status" value="1"/>
</dbReference>
<dbReference type="GO" id="GO:0003677">
    <property type="term" value="F:DNA binding"/>
    <property type="evidence" value="ECO:0007669"/>
    <property type="project" value="UniProtKB-KW"/>
</dbReference>
<evidence type="ECO:0000313" key="6">
    <source>
        <dbReference type="Proteomes" id="UP000298154"/>
    </source>
</evidence>
<gene>
    <name evidence="5" type="ORF">E3T47_13880</name>
</gene>
<dbReference type="AlphaFoldDB" id="A0A4R9AKS7"/>
<name>A0A4R9AKS7_9MICO</name>